<dbReference type="RefSeq" id="XP_795064.1">
    <property type="nucleotide sequence ID" value="XM_789971.5"/>
</dbReference>
<dbReference type="InterPro" id="IPR000868">
    <property type="entry name" value="Isochorismatase-like_dom"/>
</dbReference>
<protein>
    <recommendedName>
        <fullName evidence="2">Isochorismatase-like domain-containing protein</fullName>
    </recommendedName>
</protein>
<dbReference type="InParanoid" id="A0A7M7REA1"/>
<dbReference type="Pfam" id="PF00857">
    <property type="entry name" value="Isochorismatase"/>
    <property type="match status" value="1"/>
</dbReference>
<sequence length="195" mass="21874">MAGKNLGKLVLRNSSLFLCDMQEKFRPMIKYFPEIVEVSSRLFRAARILDIPVIVTEQYPKGLGPTVKELGINRDEVNIYPKTCFTMVLPEVEEKLKENDTKTVVLCGIETQVCVQQTTLDLLEKGYEVHVVADACSSRTMVDRMYAIERLRDCGAFITTSEAIILQMVKDAAHPNFKEIQKVIATSAPDSGLLS</sequence>
<feature type="domain" description="Isochorismatase-like" evidence="2">
    <location>
        <begin position="16"/>
        <end position="162"/>
    </location>
</feature>
<accession>A0A7M7REA1</accession>
<keyword evidence="4" id="KW-1185">Reference proteome</keyword>
<dbReference type="OrthoDB" id="269496at2759"/>
<dbReference type="GeneID" id="590365"/>
<dbReference type="GO" id="GO:0005737">
    <property type="term" value="C:cytoplasm"/>
    <property type="evidence" value="ECO:0000318"/>
    <property type="project" value="GO_Central"/>
</dbReference>
<dbReference type="FunFam" id="3.40.50.850:FF:000001">
    <property type="entry name" value="Isochorismatase domain-containing protein 1"/>
    <property type="match status" value="1"/>
</dbReference>
<name>A0A7M7REA1_STRPU</name>
<dbReference type="PANTHER" id="PTHR14119">
    <property type="entry name" value="HYDROLASE"/>
    <property type="match status" value="1"/>
</dbReference>
<reference evidence="3" key="2">
    <citation type="submission" date="2021-01" db="UniProtKB">
        <authorList>
            <consortium name="EnsemblMetazoa"/>
        </authorList>
    </citation>
    <scope>IDENTIFICATION</scope>
</reference>
<organism evidence="3 4">
    <name type="scientific">Strongylocentrotus purpuratus</name>
    <name type="common">Purple sea urchin</name>
    <dbReference type="NCBI Taxonomy" id="7668"/>
    <lineage>
        <taxon>Eukaryota</taxon>
        <taxon>Metazoa</taxon>
        <taxon>Echinodermata</taxon>
        <taxon>Eleutherozoa</taxon>
        <taxon>Echinozoa</taxon>
        <taxon>Echinoidea</taxon>
        <taxon>Euechinoidea</taxon>
        <taxon>Echinacea</taxon>
        <taxon>Camarodonta</taxon>
        <taxon>Echinidea</taxon>
        <taxon>Strongylocentrotidae</taxon>
        <taxon>Strongylocentrotus</taxon>
    </lineage>
</organism>
<evidence type="ECO:0000313" key="3">
    <source>
        <dbReference type="EnsemblMetazoa" id="XP_795064"/>
    </source>
</evidence>
<dbReference type="AlphaFoldDB" id="A0A7M7REA1"/>
<dbReference type="PANTHER" id="PTHR14119:SF3">
    <property type="entry name" value="ISOCHORISMATASE DOMAIN-CONTAINING PROTEIN 2"/>
    <property type="match status" value="1"/>
</dbReference>
<evidence type="ECO:0000256" key="1">
    <source>
        <dbReference type="ARBA" id="ARBA00006336"/>
    </source>
</evidence>
<dbReference type="Proteomes" id="UP000007110">
    <property type="component" value="Unassembled WGS sequence"/>
</dbReference>
<evidence type="ECO:0000313" key="4">
    <source>
        <dbReference type="Proteomes" id="UP000007110"/>
    </source>
</evidence>
<reference evidence="4" key="1">
    <citation type="submission" date="2015-02" db="EMBL/GenBank/DDBJ databases">
        <title>Genome sequencing for Strongylocentrotus purpuratus.</title>
        <authorList>
            <person name="Murali S."/>
            <person name="Liu Y."/>
            <person name="Vee V."/>
            <person name="English A."/>
            <person name="Wang M."/>
            <person name="Skinner E."/>
            <person name="Han Y."/>
            <person name="Muzny D.M."/>
            <person name="Worley K.C."/>
            <person name="Gibbs R.A."/>
        </authorList>
    </citation>
    <scope>NUCLEOTIDE SEQUENCE</scope>
</reference>
<dbReference type="InterPro" id="IPR036380">
    <property type="entry name" value="Isochorismatase-like_sf"/>
</dbReference>
<dbReference type="KEGG" id="spu:590365"/>
<dbReference type="OMA" id="FIMESAP"/>
<dbReference type="SUPFAM" id="SSF52499">
    <property type="entry name" value="Isochorismatase-like hydrolases"/>
    <property type="match status" value="1"/>
</dbReference>
<dbReference type="EnsemblMetazoa" id="XM_789971">
    <property type="protein sequence ID" value="XP_795064"/>
    <property type="gene ID" value="LOC590365"/>
</dbReference>
<evidence type="ECO:0000259" key="2">
    <source>
        <dbReference type="Pfam" id="PF00857"/>
    </source>
</evidence>
<dbReference type="InterPro" id="IPR050993">
    <property type="entry name" value="Isochorismatase_domain"/>
</dbReference>
<dbReference type="CDD" id="cd01012">
    <property type="entry name" value="YcaC_related"/>
    <property type="match status" value="1"/>
</dbReference>
<dbReference type="Gene3D" id="3.40.50.850">
    <property type="entry name" value="Isochorismatase-like"/>
    <property type="match status" value="1"/>
</dbReference>
<comment type="similarity">
    <text evidence="1">Belongs to the isochorismatase family.</text>
</comment>
<proteinExistence type="inferred from homology"/>